<feature type="transmembrane region" description="Helical" evidence="8">
    <location>
        <begin position="1314"/>
        <end position="1334"/>
    </location>
</feature>
<dbReference type="GO" id="GO:0004674">
    <property type="term" value="F:protein serine/threonine kinase activity"/>
    <property type="evidence" value="ECO:0007669"/>
    <property type="project" value="UniProtKB-KW"/>
</dbReference>
<evidence type="ECO:0000256" key="1">
    <source>
        <dbReference type="ARBA" id="ARBA00022527"/>
    </source>
</evidence>
<evidence type="ECO:0000256" key="8">
    <source>
        <dbReference type="SAM" id="Phobius"/>
    </source>
</evidence>
<dbReference type="OrthoDB" id="4062651at2759"/>
<evidence type="ECO:0000313" key="10">
    <source>
        <dbReference type="EMBL" id="GMF29217.1"/>
    </source>
</evidence>
<evidence type="ECO:0000256" key="7">
    <source>
        <dbReference type="SAM" id="MobiDB-lite"/>
    </source>
</evidence>
<feature type="domain" description="Protein kinase" evidence="9">
    <location>
        <begin position="25"/>
        <end position="285"/>
    </location>
</feature>
<keyword evidence="3" id="KW-0547">Nucleotide-binding</keyword>
<feature type="region of interest" description="Disordered" evidence="7">
    <location>
        <begin position="842"/>
        <end position="877"/>
    </location>
</feature>
<evidence type="ECO:0000259" key="9">
    <source>
        <dbReference type="PROSITE" id="PS50011"/>
    </source>
</evidence>
<dbReference type="InterPro" id="IPR000719">
    <property type="entry name" value="Prot_kinase_dom"/>
</dbReference>
<feature type="coiled-coil region" evidence="6">
    <location>
        <begin position="932"/>
        <end position="966"/>
    </location>
</feature>
<dbReference type="Gene3D" id="1.10.510.10">
    <property type="entry name" value="Transferase(Phosphotransferase) domain 1"/>
    <property type="match status" value="1"/>
</dbReference>
<dbReference type="InterPro" id="IPR011009">
    <property type="entry name" value="Kinase-like_dom_sf"/>
</dbReference>
<keyword evidence="1" id="KW-0723">Serine/threonine-protein kinase</keyword>
<dbReference type="SUPFAM" id="SSF56112">
    <property type="entry name" value="Protein kinase-like (PK-like)"/>
    <property type="match status" value="1"/>
</dbReference>
<dbReference type="PROSITE" id="PS50011">
    <property type="entry name" value="PROTEIN_KINASE_DOM"/>
    <property type="match status" value="1"/>
</dbReference>
<gene>
    <name evidence="10" type="ORF">Plil01_001237300</name>
</gene>
<dbReference type="CDD" id="cd22249">
    <property type="entry name" value="UDM1_RNF168_RNF169-like"/>
    <property type="match status" value="1"/>
</dbReference>
<dbReference type="PROSITE" id="PS00108">
    <property type="entry name" value="PROTEIN_KINASE_ST"/>
    <property type="match status" value="1"/>
</dbReference>
<feature type="compositionally biased region" description="Pro residues" evidence="7">
    <location>
        <begin position="624"/>
        <end position="633"/>
    </location>
</feature>
<dbReference type="EMBL" id="BSXW01000762">
    <property type="protein sequence ID" value="GMF29217.1"/>
    <property type="molecule type" value="Genomic_DNA"/>
</dbReference>
<feature type="region of interest" description="Disordered" evidence="7">
    <location>
        <begin position="1072"/>
        <end position="1108"/>
    </location>
</feature>
<keyword evidence="4" id="KW-0418">Kinase</keyword>
<organism evidence="10 11">
    <name type="scientific">Phytophthora lilii</name>
    <dbReference type="NCBI Taxonomy" id="2077276"/>
    <lineage>
        <taxon>Eukaryota</taxon>
        <taxon>Sar</taxon>
        <taxon>Stramenopiles</taxon>
        <taxon>Oomycota</taxon>
        <taxon>Peronosporomycetes</taxon>
        <taxon>Peronosporales</taxon>
        <taxon>Peronosporaceae</taxon>
        <taxon>Phytophthora</taxon>
    </lineage>
</organism>
<keyword evidence="11" id="KW-1185">Reference proteome</keyword>
<evidence type="ECO:0000256" key="5">
    <source>
        <dbReference type="ARBA" id="ARBA00022840"/>
    </source>
</evidence>
<sequence length="1427" mass="154395">MEESDVYVREEGDRPVEHSPRGRYIRFDIRLGTGAYKSVYKAYDTDQGIDVAWNAIDIGLLPSTEKTRIIQEVQLLQKLEHKNIINFYGSWFSKEKNQVVFITEIMTSGTLKSYIKRVQFIKWKIIKRWCIQILEGLHYLHSQNPPVIHRDLKCDNIFVNGNTGDLRIGDLGLSTQLAVDKRSKAQSVLGTPEFMAPELYDESYDEKVDIYAFGMCVLEMVTKEVPYSECINPAQIYKKVTAGIRPKGLQRVVSQAARDFIELCLSRGNGLVDVTAQYLLDHPFLKAQDDDNDMVECLDEDELERESKEEQQRLDKVAEESFAVEFNMESGSKDGAAVAVSERRKQFPSLSLEPEEMSAASSGSGSVSAPESAESAPAAPVDAQAEEKTAGTHRLIEVPPVGPPPRDSITEPPSPSTEPTSTIVAPTSTPAPASAPVQPSTPPPEAVPTLVSSASQPVISEMVSADEPLSSGKKSADAHVDQFLATLPGTESAIQNTRINIMGGRGQRLDLENDITPEYAESPKESPVANGKETPEHSQSFAGEPSMVPTDATKVEPPNSAPGLLTPSQAPQTQVPSMQLPERDVEPQTNVVRRASIHVPADAAAAFAAGAVPAEDIAPVNSQPSPPPPPPVSQPAANNATVRKRVKRHEIKAAKDPDNEHSILLNLRIMIDGKSKEIKFPFNLFADSTHEVACELAVDVGILEPDLEDIADSIRFLVTEGKINNLSDVQEDVWEEAPEPHSFSVKPFPNVSKMSFVHVPPPGAYQQQAYLMGAAALERTPSGLVPPSVLQNMLGTSGTAGTASGAPGVPMTAQELVMPNSQEALKAAGLTDPSSTMMVLDGSALSSSSSSSALPAYPGTEVGRSPPRPGLPHTASESTLTKEALLNILEMRARGVSMGSIADPTYVQQIHSLEDRLKIARTSFDERESSLEAAIRSEEEKHQREIERFRKKMEEFDKQRAAIARQQNGDSAVLSEANGSSTALDESLRLLAQGESLTSANVQNPSALLVEFDNDVGLPVDGSDEEPSPPPSSTAAATVPGPAPVPDARTETAASPVPVPVDELIPESYLQSTAPTAAGTDTTTMTATAPTPISAATGQSPPEQSHRSFDTSTASNVCCLMVSQATYGIYGAIQSLDSSTTVTALLQQCYAGFALNGCTDLNASAGFHKDYSFETQFTDPSLINRQYCLQCCTKPVPIVTGADETWNLSCPLNDLQRLSVSKGRRTYRFARRNTLEDETIIECPMPARNLSTYLSGYKLDLFVIERSSNFGAEYWRSVVNCSVSITESVDPPETFREVLYLRSVPTLQKRPTAWIMPAVLACLAVTGIMAVPLYKGKLRGQRCVHCGSWMVVINEMCTICIIIGCSVHPPPPKIYITNGKPFTHTNAELPSKPLSTDKGAALSWRKLLHSAKAKLSKQAESSTTTLA</sequence>
<keyword evidence="8" id="KW-1133">Transmembrane helix</keyword>
<dbReference type="CDD" id="cd13983">
    <property type="entry name" value="STKc_WNK"/>
    <property type="match status" value="1"/>
</dbReference>
<keyword evidence="5" id="KW-0067">ATP-binding</keyword>
<feature type="compositionally biased region" description="Low complexity" evidence="7">
    <location>
        <begin position="417"/>
        <end position="438"/>
    </location>
</feature>
<evidence type="ECO:0000256" key="6">
    <source>
        <dbReference type="SAM" id="Coils"/>
    </source>
</evidence>
<feature type="compositionally biased region" description="Pro residues" evidence="7">
    <location>
        <begin position="400"/>
        <end position="416"/>
    </location>
</feature>
<dbReference type="FunFam" id="3.30.200.20:FF:000427">
    <property type="entry name" value="Wnk protein kinase"/>
    <property type="match status" value="1"/>
</dbReference>
<feature type="compositionally biased region" description="Low complexity" evidence="7">
    <location>
        <begin position="843"/>
        <end position="854"/>
    </location>
</feature>
<dbReference type="InterPro" id="IPR008271">
    <property type="entry name" value="Ser/Thr_kinase_AS"/>
</dbReference>
<feature type="region of interest" description="Disordered" evidence="7">
    <location>
        <begin position="502"/>
        <end position="585"/>
    </location>
</feature>
<dbReference type="PANTHER" id="PTHR13902">
    <property type="entry name" value="SERINE/THREONINE-PROTEIN KINASE WNK WITH NO LYSINE -RELATED"/>
    <property type="match status" value="1"/>
</dbReference>
<name>A0A9W6X361_9STRA</name>
<dbReference type="InterPro" id="IPR050588">
    <property type="entry name" value="WNK_Ser-Thr_kinase"/>
</dbReference>
<dbReference type="Gene3D" id="3.30.200.20">
    <property type="entry name" value="Phosphorylase Kinase, domain 1"/>
    <property type="match status" value="1"/>
</dbReference>
<keyword evidence="8" id="KW-0812">Transmembrane</keyword>
<dbReference type="GO" id="GO:0005524">
    <property type="term" value="F:ATP binding"/>
    <property type="evidence" value="ECO:0007669"/>
    <property type="project" value="UniProtKB-KW"/>
</dbReference>
<feature type="region of interest" description="Disordered" evidence="7">
    <location>
        <begin position="617"/>
        <end position="643"/>
    </location>
</feature>
<keyword evidence="6" id="KW-0175">Coiled coil</keyword>
<dbReference type="SMART" id="SM00220">
    <property type="entry name" value="S_TKc"/>
    <property type="match status" value="1"/>
</dbReference>
<evidence type="ECO:0000256" key="2">
    <source>
        <dbReference type="ARBA" id="ARBA00022679"/>
    </source>
</evidence>
<feature type="compositionally biased region" description="Basic and acidic residues" evidence="7">
    <location>
        <begin position="385"/>
        <end position="396"/>
    </location>
</feature>
<accession>A0A9W6X361</accession>
<evidence type="ECO:0000256" key="3">
    <source>
        <dbReference type="ARBA" id="ARBA00022741"/>
    </source>
</evidence>
<dbReference type="FunFam" id="1.10.510.10:FF:000046">
    <property type="entry name" value="probable serine/threonine-protein kinase WNK9"/>
    <property type="match status" value="1"/>
</dbReference>
<reference evidence="10" key="1">
    <citation type="submission" date="2023-04" db="EMBL/GenBank/DDBJ databases">
        <title>Phytophthora lilii NBRC 32176.</title>
        <authorList>
            <person name="Ichikawa N."/>
            <person name="Sato H."/>
            <person name="Tonouchi N."/>
        </authorList>
    </citation>
    <scope>NUCLEOTIDE SEQUENCE</scope>
    <source>
        <strain evidence="10">NBRC 32176</strain>
    </source>
</reference>
<protein>
    <submittedName>
        <fullName evidence="10">Unnamed protein product</fullName>
    </submittedName>
</protein>
<feature type="compositionally biased region" description="Low complexity" evidence="7">
    <location>
        <begin position="1073"/>
        <end position="1097"/>
    </location>
</feature>
<feature type="region of interest" description="Disordered" evidence="7">
    <location>
        <begin position="1015"/>
        <end position="1054"/>
    </location>
</feature>
<feature type="compositionally biased region" description="Polar residues" evidence="7">
    <location>
        <begin position="566"/>
        <end position="577"/>
    </location>
</feature>
<dbReference type="Proteomes" id="UP001165083">
    <property type="component" value="Unassembled WGS sequence"/>
</dbReference>
<keyword evidence="8" id="KW-0472">Membrane</keyword>
<proteinExistence type="predicted"/>
<comment type="caution">
    <text evidence="10">The sequence shown here is derived from an EMBL/GenBank/DDBJ whole genome shotgun (WGS) entry which is preliminary data.</text>
</comment>
<evidence type="ECO:0000256" key="4">
    <source>
        <dbReference type="ARBA" id="ARBA00022777"/>
    </source>
</evidence>
<dbReference type="Pfam" id="PF00069">
    <property type="entry name" value="Pkinase"/>
    <property type="match status" value="1"/>
</dbReference>
<feature type="region of interest" description="Disordered" evidence="7">
    <location>
        <begin position="348"/>
        <end position="453"/>
    </location>
</feature>
<keyword evidence="2" id="KW-0808">Transferase</keyword>
<feature type="compositionally biased region" description="Low complexity" evidence="7">
    <location>
        <begin position="357"/>
        <end position="383"/>
    </location>
</feature>
<evidence type="ECO:0000313" key="11">
    <source>
        <dbReference type="Proteomes" id="UP001165083"/>
    </source>
</evidence>